<feature type="region of interest" description="Disordered" evidence="1">
    <location>
        <begin position="141"/>
        <end position="163"/>
    </location>
</feature>
<dbReference type="EMBL" id="FWXH01000003">
    <property type="protein sequence ID" value="SMC20734.1"/>
    <property type="molecule type" value="Genomic_DNA"/>
</dbReference>
<dbReference type="RefSeq" id="WP_084114468.1">
    <property type="nucleotide sequence ID" value="NZ_FWXH01000003.1"/>
</dbReference>
<dbReference type="OrthoDB" id="9812700at2"/>
<dbReference type="Proteomes" id="UP000192468">
    <property type="component" value="Unassembled WGS sequence"/>
</dbReference>
<dbReference type="AlphaFoldDB" id="A0A1W1XA96"/>
<sequence>MPNDDNVTLTLLVQNSYTVFCYFNISPLIIKNFEDKNGEGAWKNSKPVLKVFEINNGISCEVKTIYLDAFANNWFINLDRCGVDLFVKLGRVLPDDTFISFAVSNTVTTPRDQQSNDTSVYYVDTSEKLFNETDKLPSVQDIDESLNMHKEPKPYPFMEQKKN</sequence>
<reference evidence="2 3" key="1">
    <citation type="submission" date="2017-04" db="EMBL/GenBank/DDBJ databases">
        <authorList>
            <person name="Afonso C.L."/>
            <person name="Miller P.J."/>
            <person name="Scott M.A."/>
            <person name="Spackman E."/>
            <person name="Goraichik I."/>
            <person name="Dimitrov K.M."/>
            <person name="Suarez D.L."/>
            <person name="Swayne D.E."/>
        </authorList>
    </citation>
    <scope>NUCLEOTIDE SEQUENCE [LARGE SCALE GENOMIC DNA]</scope>
    <source>
        <strain evidence="2 3">DSM 12555</strain>
    </source>
</reference>
<feature type="compositionally biased region" description="Basic and acidic residues" evidence="1">
    <location>
        <begin position="146"/>
        <end position="163"/>
    </location>
</feature>
<evidence type="ECO:0000256" key="1">
    <source>
        <dbReference type="SAM" id="MobiDB-lite"/>
    </source>
</evidence>
<proteinExistence type="predicted"/>
<evidence type="ECO:0000313" key="2">
    <source>
        <dbReference type="EMBL" id="SMC20734.1"/>
    </source>
</evidence>
<gene>
    <name evidence="2" type="ORF">SAMN02745134_01074</name>
</gene>
<name>A0A1W1XA96_9CLOT</name>
<organism evidence="2 3">
    <name type="scientific">Clostridium acidisoli DSM 12555</name>
    <dbReference type="NCBI Taxonomy" id="1121291"/>
    <lineage>
        <taxon>Bacteria</taxon>
        <taxon>Bacillati</taxon>
        <taxon>Bacillota</taxon>
        <taxon>Clostridia</taxon>
        <taxon>Eubacteriales</taxon>
        <taxon>Clostridiaceae</taxon>
        <taxon>Clostridium</taxon>
    </lineage>
</organism>
<dbReference type="Pfam" id="PF16258">
    <property type="entry name" value="DUF4912"/>
    <property type="match status" value="1"/>
</dbReference>
<keyword evidence="3" id="KW-1185">Reference proteome</keyword>
<evidence type="ECO:0000313" key="3">
    <source>
        <dbReference type="Proteomes" id="UP000192468"/>
    </source>
</evidence>
<protein>
    <submittedName>
        <fullName evidence="2">Uncharacterized conserved protein</fullName>
    </submittedName>
</protein>
<dbReference type="STRING" id="1121291.SAMN02745134_01074"/>
<dbReference type="InterPro" id="IPR032585">
    <property type="entry name" value="DUF4912"/>
</dbReference>
<accession>A0A1W1XA96</accession>